<sequence length="211" mass="23126">MRCGPQLLSLMYDSVRTPSFPFYWTENPRAIKGFHDAHLTPFERRTIAFLDTFCRLDTKELLRRETNVDSIVVYLKRMRTVSEEDWLSYLTISSQQKSDPDALVTPELQLVIVDLEAVGSQPSSPQAKGGRSLRSRTTIPVKPAGEDISTQGGVSGAPKDNTVKDASGNATTGTEAIKDASPVASTTDGEDKSSAWDKSSIPLLLWSALCC</sequence>
<accession>A0A392MUR9</accession>
<evidence type="ECO:0000313" key="3">
    <source>
        <dbReference type="Proteomes" id="UP000265520"/>
    </source>
</evidence>
<reference evidence="2 3" key="1">
    <citation type="journal article" date="2018" name="Front. Plant Sci.">
        <title>Red Clover (Trifolium pratense) and Zigzag Clover (T. medium) - A Picture of Genomic Similarities and Differences.</title>
        <authorList>
            <person name="Dluhosova J."/>
            <person name="Istvanek J."/>
            <person name="Nedelnik J."/>
            <person name="Repkova J."/>
        </authorList>
    </citation>
    <scope>NUCLEOTIDE SEQUENCE [LARGE SCALE GENOMIC DNA]</scope>
    <source>
        <strain evidence="3">cv. 10/8</strain>
        <tissue evidence="2">Leaf</tissue>
    </source>
</reference>
<evidence type="ECO:0000313" key="2">
    <source>
        <dbReference type="EMBL" id="MCH90699.1"/>
    </source>
</evidence>
<organism evidence="2 3">
    <name type="scientific">Trifolium medium</name>
    <dbReference type="NCBI Taxonomy" id="97028"/>
    <lineage>
        <taxon>Eukaryota</taxon>
        <taxon>Viridiplantae</taxon>
        <taxon>Streptophyta</taxon>
        <taxon>Embryophyta</taxon>
        <taxon>Tracheophyta</taxon>
        <taxon>Spermatophyta</taxon>
        <taxon>Magnoliopsida</taxon>
        <taxon>eudicotyledons</taxon>
        <taxon>Gunneridae</taxon>
        <taxon>Pentapetalae</taxon>
        <taxon>rosids</taxon>
        <taxon>fabids</taxon>
        <taxon>Fabales</taxon>
        <taxon>Fabaceae</taxon>
        <taxon>Papilionoideae</taxon>
        <taxon>50 kb inversion clade</taxon>
        <taxon>NPAAA clade</taxon>
        <taxon>Hologalegina</taxon>
        <taxon>IRL clade</taxon>
        <taxon>Trifolieae</taxon>
        <taxon>Trifolium</taxon>
    </lineage>
</organism>
<dbReference type="AlphaFoldDB" id="A0A392MUR9"/>
<keyword evidence="3" id="KW-1185">Reference proteome</keyword>
<evidence type="ECO:0000256" key="1">
    <source>
        <dbReference type="SAM" id="MobiDB-lite"/>
    </source>
</evidence>
<name>A0A392MUR9_9FABA</name>
<dbReference type="EMBL" id="LXQA010018877">
    <property type="protein sequence ID" value="MCH90699.1"/>
    <property type="molecule type" value="Genomic_DNA"/>
</dbReference>
<feature type="region of interest" description="Disordered" evidence="1">
    <location>
        <begin position="120"/>
        <end position="196"/>
    </location>
</feature>
<gene>
    <name evidence="2" type="ORF">A2U01_0011621</name>
</gene>
<dbReference type="Proteomes" id="UP000265520">
    <property type="component" value="Unassembled WGS sequence"/>
</dbReference>
<proteinExistence type="predicted"/>
<protein>
    <submittedName>
        <fullName evidence="2">Uncharacterized protein</fullName>
    </submittedName>
</protein>
<comment type="caution">
    <text evidence="2">The sequence shown here is derived from an EMBL/GenBank/DDBJ whole genome shotgun (WGS) entry which is preliminary data.</text>
</comment>